<dbReference type="InParanoid" id="A0A663E8Y3"/>
<dbReference type="GeneTree" id="ENSGT01030000239189"/>
<evidence type="ECO:0000313" key="1">
    <source>
        <dbReference type="Ensembl" id="ENSACCP00020008707.1"/>
    </source>
</evidence>
<evidence type="ECO:0000313" key="2">
    <source>
        <dbReference type="Proteomes" id="UP000472275"/>
    </source>
</evidence>
<reference evidence="1" key="1">
    <citation type="submission" date="2025-08" db="UniProtKB">
        <authorList>
            <consortium name="Ensembl"/>
        </authorList>
    </citation>
    <scope>IDENTIFICATION</scope>
</reference>
<dbReference type="Ensembl" id="ENSACCT00020009087.1">
    <property type="protein sequence ID" value="ENSACCP00020008707.1"/>
    <property type="gene ID" value="ENSACCG00020005927.1"/>
</dbReference>
<dbReference type="Proteomes" id="UP000472275">
    <property type="component" value="Chromosome 17"/>
</dbReference>
<keyword evidence="2" id="KW-1185">Reference proteome</keyword>
<reference evidence="1" key="2">
    <citation type="submission" date="2025-09" db="UniProtKB">
        <authorList>
            <consortium name="Ensembl"/>
        </authorList>
    </citation>
    <scope>IDENTIFICATION</scope>
</reference>
<protein>
    <submittedName>
        <fullName evidence="1">Uncharacterized protein</fullName>
    </submittedName>
</protein>
<sequence>MSGSVDDVPCMNFEANIFAKSLCQHCFRAAGAHQHAIQVSSSIPPGGYEFFIKGPFVPCWDSMCLCRDGNP</sequence>
<dbReference type="AlphaFoldDB" id="A0A663E8Y3"/>
<proteinExistence type="predicted"/>
<name>A0A663E8Y3_AQUCH</name>
<organism evidence="1 2">
    <name type="scientific">Aquila chrysaetos chrysaetos</name>
    <dbReference type="NCBI Taxonomy" id="223781"/>
    <lineage>
        <taxon>Eukaryota</taxon>
        <taxon>Metazoa</taxon>
        <taxon>Chordata</taxon>
        <taxon>Craniata</taxon>
        <taxon>Vertebrata</taxon>
        <taxon>Euteleostomi</taxon>
        <taxon>Archelosauria</taxon>
        <taxon>Archosauria</taxon>
        <taxon>Dinosauria</taxon>
        <taxon>Saurischia</taxon>
        <taxon>Theropoda</taxon>
        <taxon>Coelurosauria</taxon>
        <taxon>Aves</taxon>
        <taxon>Neognathae</taxon>
        <taxon>Neoaves</taxon>
        <taxon>Telluraves</taxon>
        <taxon>Accipitrimorphae</taxon>
        <taxon>Accipitriformes</taxon>
        <taxon>Accipitridae</taxon>
        <taxon>Accipitrinae</taxon>
        <taxon>Aquila</taxon>
    </lineage>
</organism>
<accession>A0A663E8Y3</accession>